<evidence type="ECO:0000256" key="6">
    <source>
        <dbReference type="PIRSR" id="PIRSR000915-1"/>
    </source>
</evidence>
<gene>
    <name evidence="9" type="ORF">BN55_05955</name>
</gene>
<reference evidence="9 10" key="1">
    <citation type="submission" date="2012-06" db="EMBL/GenBank/DDBJ databases">
        <title>Draft Genome Sequence of Lactobacillus hominis Strain CRBIP 24.179T, isolated from human intestine.</title>
        <authorList>
            <person name="Cousin S."/>
            <person name="Ma L."/>
            <person name="Bizet C."/>
            <person name="Loux V."/>
            <person name="Bouchier C."/>
            <person name="Clermont D."/>
            <person name="Creno S."/>
        </authorList>
    </citation>
    <scope>NUCLEOTIDE SEQUENCE [LARGE SCALE GENOMIC DNA]</scope>
    <source>
        <strain evidence="10">CRBIP 24.179T</strain>
    </source>
</reference>
<feature type="active site" description="Nucleophile" evidence="6">
    <location>
        <position position="10"/>
    </location>
</feature>
<dbReference type="PATRIC" id="fig|1423758.3.peg.1483"/>
<protein>
    <recommendedName>
        <fullName evidence="5">Acid sugar phosphatase</fullName>
        <ecNumber evidence="5">3.1.3.-</ecNumber>
    </recommendedName>
</protein>
<dbReference type="CDD" id="cd07530">
    <property type="entry name" value="HAD_Pase_UmpH-like"/>
    <property type="match status" value="1"/>
</dbReference>
<dbReference type="NCBIfam" id="TIGR01457">
    <property type="entry name" value="HAD-SF-IIA-hyp2"/>
    <property type="match status" value="1"/>
</dbReference>
<keyword evidence="2 5" id="KW-0479">Metal-binding</keyword>
<dbReference type="Proteomes" id="UP000009320">
    <property type="component" value="Unassembled WGS sequence"/>
</dbReference>
<dbReference type="GO" id="GO:0046872">
    <property type="term" value="F:metal ion binding"/>
    <property type="evidence" value="ECO:0007669"/>
    <property type="project" value="UniProtKB-KW"/>
</dbReference>
<dbReference type="RefSeq" id="WP_008469725.1">
    <property type="nucleotide sequence ID" value="NZ_AYZP01000003.1"/>
</dbReference>
<dbReference type="InterPro" id="IPR006357">
    <property type="entry name" value="HAD-SF_hydro_IIA"/>
</dbReference>
<evidence type="ECO:0000313" key="10">
    <source>
        <dbReference type="Proteomes" id="UP000009320"/>
    </source>
</evidence>
<dbReference type="GO" id="GO:0016791">
    <property type="term" value="F:phosphatase activity"/>
    <property type="evidence" value="ECO:0007669"/>
    <property type="project" value="TreeGrafter"/>
</dbReference>
<dbReference type="InterPro" id="IPR023214">
    <property type="entry name" value="HAD_sf"/>
</dbReference>
<dbReference type="PIRSF" id="PIRSF000915">
    <property type="entry name" value="PGP-type_phosphatase"/>
    <property type="match status" value="1"/>
</dbReference>
<dbReference type="AlphaFoldDB" id="I7IVA4"/>
<dbReference type="EMBL" id="CAKE01000002">
    <property type="protein sequence ID" value="CCI81098.1"/>
    <property type="molecule type" value="Genomic_DNA"/>
</dbReference>
<dbReference type="GeneID" id="82846375"/>
<keyword evidence="10" id="KW-1185">Reference proteome</keyword>
<organism evidence="9 10">
    <name type="scientific">Lactobacillus hominis DSM 23910 = CRBIP 24.179</name>
    <dbReference type="NCBI Taxonomy" id="1423758"/>
    <lineage>
        <taxon>Bacteria</taxon>
        <taxon>Bacillati</taxon>
        <taxon>Bacillota</taxon>
        <taxon>Bacilli</taxon>
        <taxon>Lactobacillales</taxon>
        <taxon>Lactobacillaceae</taxon>
        <taxon>Lactobacillus</taxon>
    </lineage>
</organism>
<dbReference type="Pfam" id="PF13242">
    <property type="entry name" value="Hydrolase_like"/>
    <property type="match status" value="1"/>
</dbReference>
<feature type="active site" description="Proton donor" evidence="6">
    <location>
        <position position="12"/>
    </location>
</feature>
<dbReference type="PANTHER" id="PTHR19288:SF46">
    <property type="entry name" value="HALOACID DEHALOGENASE-LIKE HYDROLASE DOMAIN-CONTAINING PROTEIN 2"/>
    <property type="match status" value="1"/>
</dbReference>
<dbReference type="eggNOG" id="COG0647">
    <property type="taxonomic scope" value="Bacteria"/>
</dbReference>
<name>I7IVA4_9LACO</name>
<dbReference type="SFLD" id="SFLDS00003">
    <property type="entry name" value="Haloacid_Dehalogenase"/>
    <property type="match status" value="1"/>
</dbReference>
<dbReference type="InterPro" id="IPR036412">
    <property type="entry name" value="HAD-like_sf"/>
</dbReference>
<dbReference type="InterPro" id="IPR006354">
    <property type="entry name" value="HAD-SF_hydro_IIA_hyp1"/>
</dbReference>
<dbReference type="EC" id="3.1.3.-" evidence="5"/>
<comment type="cofactor">
    <cofactor evidence="8">
        <name>Mg(2+)</name>
        <dbReference type="ChEBI" id="CHEBI:18420"/>
    </cofactor>
    <text evidence="8">Divalent metal ions. Mg(2+) is the most effective.</text>
</comment>
<keyword evidence="4 5" id="KW-0460">Magnesium</keyword>
<dbReference type="SUPFAM" id="SSF56784">
    <property type="entry name" value="HAD-like"/>
    <property type="match status" value="1"/>
</dbReference>
<evidence type="ECO:0000256" key="4">
    <source>
        <dbReference type="ARBA" id="ARBA00022842"/>
    </source>
</evidence>
<evidence type="ECO:0000256" key="2">
    <source>
        <dbReference type="ARBA" id="ARBA00022723"/>
    </source>
</evidence>
<dbReference type="GO" id="GO:0005737">
    <property type="term" value="C:cytoplasm"/>
    <property type="evidence" value="ECO:0007669"/>
    <property type="project" value="TreeGrafter"/>
</dbReference>
<dbReference type="NCBIfam" id="TIGR01460">
    <property type="entry name" value="HAD-SF-IIA"/>
    <property type="match status" value="1"/>
</dbReference>
<comment type="similarity">
    <text evidence="1 5">Belongs to the HAD-like hydrolase superfamily. NagD family.</text>
</comment>
<dbReference type="STRING" id="1423758.FC41_GL001467"/>
<evidence type="ECO:0000256" key="8">
    <source>
        <dbReference type="PIRSR" id="PIRSR000915-3"/>
    </source>
</evidence>
<feature type="binding site" evidence="7">
    <location>
        <position position="185"/>
    </location>
    <ligand>
        <name>substrate</name>
    </ligand>
</feature>
<keyword evidence="3 9" id="KW-0378">Hydrolase</keyword>
<feature type="binding site" evidence="8">
    <location>
        <position position="10"/>
    </location>
    <ligand>
        <name>Mg(2+)</name>
        <dbReference type="ChEBI" id="CHEBI:18420"/>
    </ligand>
</feature>
<dbReference type="Gene3D" id="3.40.50.1000">
    <property type="entry name" value="HAD superfamily/HAD-like"/>
    <property type="match status" value="2"/>
</dbReference>
<sequence length="258" mass="28773">MKKYSCYLIDLDGTIYRGKETIESGVEFVHRLDETKIPYLFLTNNTTRTPEMVVAKLQDHGVKTDVSHIYTPVMATASYLKDKHPRNTPIRIYVIGQIGVRKGLFSDPRFVLDDQNPEYVIVGMDTDLTYHKIRTACRCIRNGATFIATNADKVLPANGELLPGNGSQCAMIATASGQEPLFIGKPAKPIIDYALKKINKTKAETLIVGDYYQTDICAGINSHIDTLLTLTGVTKKTDLQSVDVQPTYVVNNLNEWQL</sequence>
<feature type="binding site" evidence="8">
    <location>
        <position position="12"/>
    </location>
    <ligand>
        <name>Mg(2+)</name>
        <dbReference type="ChEBI" id="CHEBI:18420"/>
    </ligand>
</feature>
<evidence type="ECO:0000256" key="3">
    <source>
        <dbReference type="ARBA" id="ARBA00022801"/>
    </source>
</evidence>
<accession>I7IVA4</accession>
<evidence type="ECO:0000256" key="5">
    <source>
        <dbReference type="PIRNR" id="PIRNR000915"/>
    </source>
</evidence>
<comment type="caution">
    <text evidence="9">The sequence shown here is derived from an EMBL/GenBank/DDBJ whole genome shotgun (WGS) entry which is preliminary data.</text>
</comment>
<evidence type="ECO:0000256" key="1">
    <source>
        <dbReference type="ARBA" id="ARBA00006696"/>
    </source>
</evidence>
<evidence type="ECO:0000256" key="7">
    <source>
        <dbReference type="PIRSR" id="PIRSR000915-2"/>
    </source>
</evidence>
<dbReference type="SFLD" id="SFLDG01139">
    <property type="entry name" value="C2.A:_Pyridoxal_Phosphate_Phos"/>
    <property type="match status" value="1"/>
</dbReference>
<dbReference type="OrthoDB" id="9810449at2"/>
<proteinExistence type="inferred from homology"/>
<feature type="binding site" evidence="8">
    <location>
        <position position="210"/>
    </location>
    <ligand>
        <name>Mg(2+)</name>
        <dbReference type="ChEBI" id="CHEBI:18420"/>
    </ligand>
</feature>
<dbReference type="Pfam" id="PF13344">
    <property type="entry name" value="Hydrolase_6"/>
    <property type="match status" value="1"/>
</dbReference>
<dbReference type="PANTHER" id="PTHR19288">
    <property type="entry name" value="4-NITROPHENYLPHOSPHATASE-RELATED"/>
    <property type="match status" value="1"/>
</dbReference>
<comment type="function">
    <text evidence="5">Catalyzes the dephosphorylation of 2-6 carbon acid sugars in vitro.</text>
</comment>
<evidence type="ECO:0000313" key="9">
    <source>
        <dbReference type="EMBL" id="CCI81098.1"/>
    </source>
</evidence>